<dbReference type="RefSeq" id="XP_066065687.1">
    <property type="nucleotide sequence ID" value="XM_066209590.1"/>
</dbReference>
<dbReference type="Gene3D" id="3.20.20.100">
    <property type="entry name" value="NADP-dependent oxidoreductase domain"/>
    <property type="match status" value="2"/>
</dbReference>
<reference evidence="5" key="1">
    <citation type="submission" date="2016-06" db="EMBL/GenBank/DDBJ databases">
        <authorList>
            <person name="Cuomo C."/>
            <person name="Litvintseva A."/>
            <person name="Heitman J."/>
            <person name="Chen Y."/>
            <person name="Sun S."/>
            <person name="Springer D."/>
            <person name="Dromer F."/>
            <person name="Young S."/>
            <person name="Zeng Q."/>
            <person name="Chapman S."/>
            <person name="Gujja S."/>
            <person name="Saif S."/>
            <person name="Birren B."/>
        </authorList>
    </citation>
    <scope>NUCLEOTIDE SEQUENCE</scope>
    <source>
        <strain evidence="5">CBS 7841</strain>
    </source>
</reference>
<name>A0A1E3IZI5_9TREE</name>
<reference evidence="5" key="3">
    <citation type="submission" date="2024-01" db="EMBL/GenBank/DDBJ databases">
        <authorList>
            <person name="Coelho M.A."/>
            <person name="David-Palma M."/>
            <person name="Shea T."/>
            <person name="Sun S."/>
            <person name="Cuomo C.A."/>
            <person name="Heitman J."/>
        </authorList>
    </citation>
    <scope>NUCLEOTIDE SEQUENCE</scope>
    <source>
        <strain evidence="5">CBS 7841</strain>
    </source>
</reference>
<comment type="similarity">
    <text evidence="1">Belongs to the shaker potassium channel beta subunit family.</text>
</comment>
<dbReference type="Pfam" id="PF00248">
    <property type="entry name" value="Aldo_ket_red"/>
    <property type="match status" value="1"/>
</dbReference>
<keyword evidence="3" id="KW-0560">Oxidoreductase</keyword>
<keyword evidence="2" id="KW-0521">NADP</keyword>
<dbReference type="InterPro" id="IPR023210">
    <property type="entry name" value="NADP_OxRdtase_dom"/>
</dbReference>
<evidence type="ECO:0000259" key="4">
    <source>
        <dbReference type="Pfam" id="PF00248"/>
    </source>
</evidence>
<protein>
    <recommendedName>
        <fullName evidence="4">NADP-dependent oxidoreductase domain-containing protein</fullName>
    </recommendedName>
</protein>
<dbReference type="InterPro" id="IPR036812">
    <property type="entry name" value="NAD(P)_OxRdtase_dom_sf"/>
</dbReference>
<feature type="domain" description="NADP-dependent oxidoreductase" evidence="4">
    <location>
        <begin position="68"/>
        <end position="141"/>
    </location>
</feature>
<dbReference type="PANTHER" id="PTHR43150">
    <property type="entry name" value="HYPERKINETIC, ISOFORM M"/>
    <property type="match status" value="1"/>
</dbReference>
<dbReference type="GO" id="GO:0016491">
    <property type="term" value="F:oxidoreductase activity"/>
    <property type="evidence" value="ECO:0007669"/>
    <property type="project" value="UniProtKB-KW"/>
</dbReference>
<reference evidence="5" key="2">
    <citation type="journal article" date="2022" name="Elife">
        <title>Obligate sexual reproduction of a homothallic fungus closely related to the Cryptococcus pathogenic species complex.</title>
        <authorList>
            <person name="Passer A.R."/>
            <person name="Clancey S.A."/>
            <person name="Shea T."/>
            <person name="David-Palma M."/>
            <person name="Averette A.F."/>
            <person name="Boekhout T."/>
            <person name="Porcel B.M."/>
            <person name="Nowrousian M."/>
            <person name="Cuomo C.A."/>
            <person name="Sun S."/>
            <person name="Heitman J."/>
            <person name="Coelho M.A."/>
        </authorList>
    </citation>
    <scope>NUCLEOTIDE SEQUENCE</scope>
    <source>
        <strain evidence="5">CBS 7841</strain>
    </source>
</reference>
<dbReference type="EMBL" id="CP143784">
    <property type="protein sequence ID" value="WVN84986.1"/>
    <property type="molecule type" value="Genomic_DNA"/>
</dbReference>
<gene>
    <name evidence="5" type="ORF">L203_100123</name>
</gene>
<proteinExistence type="inferred from homology"/>
<dbReference type="InterPro" id="IPR005399">
    <property type="entry name" value="K_chnl_volt-dep_bsu_KCNAB-rel"/>
</dbReference>
<dbReference type="GeneID" id="91084339"/>
<dbReference type="OrthoDB" id="1720422at2759"/>
<sequence length="161" mass="17715">MTGQRFDPKNMLYRNLGNTGLRVPVFNYGGWLTVGYNQKGDIVRELMQAAFDSGINMFDNAESSKVLTVASIEKVKKLSKIAERLGGSMTNLALAWTLKHKGVSTCILGATKPEQIKENVKALDIYPKLTSEVMEEIEEILNNKPAPPPSSGRVSDDAQPM</sequence>
<dbReference type="AlphaFoldDB" id="A0A1E3IZI5"/>
<dbReference type="SUPFAM" id="SSF51430">
    <property type="entry name" value="NAD(P)-linked oxidoreductase"/>
    <property type="match status" value="2"/>
</dbReference>
<organism evidence="5 6">
    <name type="scientific">Cryptococcus depauperatus CBS 7841</name>
    <dbReference type="NCBI Taxonomy" id="1295531"/>
    <lineage>
        <taxon>Eukaryota</taxon>
        <taxon>Fungi</taxon>
        <taxon>Dikarya</taxon>
        <taxon>Basidiomycota</taxon>
        <taxon>Agaricomycotina</taxon>
        <taxon>Tremellomycetes</taxon>
        <taxon>Tremellales</taxon>
        <taxon>Cryptococcaceae</taxon>
        <taxon>Cryptococcus</taxon>
    </lineage>
</organism>
<accession>A0A1E3IZI5</accession>
<dbReference type="KEGG" id="cdep:91084339"/>
<evidence type="ECO:0000313" key="5">
    <source>
        <dbReference type="EMBL" id="WVN84986.1"/>
    </source>
</evidence>
<evidence type="ECO:0000256" key="1">
    <source>
        <dbReference type="ARBA" id="ARBA00006515"/>
    </source>
</evidence>
<dbReference type="VEuPathDB" id="FungiDB:L203_00214"/>
<evidence type="ECO:0000256" key="3">
    <source>
        <dbReference type="ARBA" id="ARBA00023002"/>
    </source>
</evidence>
<keyword evidence="6" id="KW-1185">Reference proteome</keyword>
<evidence type="ECO:0000256" key="2">
    <source>
        <dbReference type="ARBA" id="ARBA00022857"/>
    </source>
</evidence>
<dbReference type="PANTHER" id="PTHR43150:SF2">
    <property type="entry name" value="HYPERKINETIC, ISOFORM M"/>
    <property type="match status" value="1"/>
</dbReference>
<dbReference type="Proteomes" id="UP000094043">
    <property type="component" value="Chromosome 1"/>
</dbReference>
<evidence type="ECO:0000313" key="6">
    <source>
        <dbReference type="Proteomes" id="UP000094043"/>
    </source>
</evidence>